<feature type="domain" description="Beta-lactamase-related" evidence="2">
    <location>
        <begin position="36"/>
        <end position="400"/>
    </location>
</feature>
<dbReference type="SUPFAM" id="SSF56601">
    <property type="entry name" value="beta-lactamase/transpeptidase-like"/>
    <property type="match status" value="1"/>
</dbReference>
<dbReference type="PANTHER" id="PTHR43283">
    <property type="entry name" value="BETA-LACTAMASE-RELATED"/>
    <property type="match status" value="1"/>
</dbReference>
<dbReference type="GO" id="GO:0016787">
    <property type="term" value="F:hydrolase activity"/>
    <property type="evidence" value="ECO:0007669"/>
    <property type="project" value="UniProtKB-KW"/>
</dbReference>
<protein>
    <submittedName>
        <fullName evidence="3">Beta-lactamase class C and other penicillin binding proteins</fullName>
    </submittedName>
</protein>
<name>A0A6J4V3N8_9BACT</name>
<dbReference type="InterPro" id="IPR012338">
    <property type="entry name" value="Beta-lactam/transpept-like"/>
</dbReference>
<accession>A0A6J4V3N8</accession>
<organism evidence="3">
    <name type="scientific">uncultured Thermomicrobiales bacterium</name>
    <dbReference type="NCBI Taxonomy" id="1645740"/>
    <lineage>
        <taxon>Bacteria</taxon>
        <taxon>Pseudomonadati</taxon>
        <taxon>Thermomicrobiota</taxon>
        <taxon>Thermomicrobia</taxon>
        <taxon>Thermomicrobiales</taxon>
        <taxon>environmental samples</taxon>
    </lineage>
</organism>
<dbReference type="EMBL" id="CADCWN010000128">
    <property type="protein sequence ID" value="CAA9568064.1"/>
    <property type="molecule type" value="Genomic_DNA"/>
</dbReference>
<dbReference type="AlphaFoldDB" id="A0A6J4V3N8"/>
<dbReference type="Pfam" id="PF00144">
    <property type="entry name" value="Beta-lactamase"/>
    <property type="match status" value="1"/>
</dbReference>
<proteinExistence type="predicted"/>
<reference evidence="3" key="1">
    <citation type="submission" date="2020-02" db="EMBL/GenBank/DDBJ databases">
        <authorList>
            <person name="Meier V. D."/>
        </authorList>
    </citation>
    <scope>NUCLEOTIDE SEQUENCE</scope>
    <source>
        <strain evidence="3">AVDCRST_MAG18</strain>
    </source>
</reference>
<gene>
    <name evidence="3" type="ORF">AVDCRST_MAG18-1666</name>
</gene>
<evidence type="ECO:0000313" key="3">
    <source>
        <dbReference type="EMBL" id="CAA9568064.1"/>
    </source>
</evidence>
<dbReference type="PANTHER" id="PTHR43283:SF11">
    <property type="entry name" value="BETA-LACTAMASE-RELATED DOMAIN-CONTAINING PROTEIN"/>
    <property type="match status" value="1"/>
</dbReference>
<dbReference type="InterPro" id="IPR001466">
    <property type="entry name" value="Beta-lactam-related"/>
</dbReference>
<sequence length="417" mass="44434">MAIAPDRGMMLDTSRDAGLSPDALRHAFSLLNGWTADGVIPGAAALVARGGRVAGEAYLGLADRTTERPTDAGTIWGLASITKPVTATAALLLVERGLLALDQPLHTLLPEFLDGPVTGHDRRAVTLRHLLAHCSGLPGFSADNLDLRRAGRPLADFVRSFLRQPLLFDPGSLHYYSNVAICLAAEVAGRALAGTLGQPVAEPAIDRYHRFVQGEILDPLGMADSSLRPPAAWAERTARVEDTGQEGTSYEMANSAYYRSLGIPWGGLFSTPRDLIRFVDLFLPAAAGRARLAADTERRILAPATVRAMTTIQFAPPEAPASVAPELREGEPSDPPIQQVAWGLGWAIKGEKRGHETGDLSSPATFSHGGATGTLAWADPERDLACVLLTNRAQRSGWHTDESRLARFANAVLAAAL</sequence>
<evidence type="ECO:0000259" key="2">
    <source>
        <dbReference type="Pfam" id="PF00144"/>
    </source>
</evidence>
<dbReference type="InterPro" id="IPR050789">
    <property type="entry name" value="Diverse_Enzym_Activities"/>
</dbReference>
<keyword evidence="1" id="KW-0378">Hydrolase</keyword>
<evidence type="ECO:0000256" key="1">
    <source>
        <dbReference type="ARBA" id="ARBA00022801"/>
    </source>
</evidence>
<dbReference type="Gene3D" id="3.40.710.10">
    <property type="entry name" value="DD-peptidase/beta-lactamase superfamily"/>
    <property type="match status" value="1"/>
</dbReference>